<dbReference type="GO" id="GO:0005886">
    <property type="term" value="C:plasma membrane"/>
    <property type="evidence" value="ECO:0007669"/>
    <property type="project" value="TreeGrafter"/>
</dbReference>
<dbReference type="PROSITE" id="PS50887">
    <property type="entry name" value="GGDEF"/>
    <property type="match status" value="1"/>
</dbReference>
<reference evidence="3 4" key="1">
    <citation type="submission" date="2016-12" db="EMBL/GenBank/DDBJ databases">
        <authorList>
            <person name="Song W.-J."/>
            <person name="Kurnit D.M."/>
        </authorList>
    </citation>
    <scope>NUCLEOTIDE SEQUENCE [LARGE SCALE GENOMIC DNA]</scope>
    <source>
        <strain evidence="3 4">DSM 12503</strain>
    </source>
</reference>
<evidence type="ECO:0000313" key="3">
    <source>
        <dbReference type="EMBL" id="SHO43222.1"/>
    </source>
</evidence>
<dbReference type="Pfam" id="PF08269">
    <property type="entry name" value="dCache_2"/>
    <property type="match status" value="1"/>
</dbReference>
<keyword evidence="1" id="KW-1133">Transmembrane helix</keyword>
<dbReference type="InterPro" id="IPR004010">
    <property type="entry name" value="Double_Cache_2"/>
</dbReference>
<dbReference type="InterPro" id="IPR043128">
    <property type="entry name" value="Rev_trsase/Diguanyl_cyclase"/>
</dbReference>
<dbReference type="InterPro" id="IPR000160">
    <property type="entry name" value="GGDEF_dom"/>
</dbReference>
<evidence type="ECO:0000313" key="4">
    <source>
        <dbReference type="Proteomes" id="UP000184612"/>
    </source>
</evidence>
<protein>
    <submittedName>
        <fullName evidence="3">Diguanylate cyclase (GGDEF) domain-containing protein</fullName>
    </submittedName>
</protein>
<accession>A0A1M7XX67</accession>
<dbReference type="GO" id="GO:1902201">
    <property type="term" value="P:negative regulation of bacterial-type flagellum-dependent cell motility"/>
    <property type="evidence" value="ECO:0007669"/>
    <property type="project" value="TreeGrafter"/>
</dbReference>
<evidence type="ECO:0000256" key="1">
    <source>
        <dbReference type="SAM" id="Phobius"/>
    </source>
</evidence>
<keyword evidence="1" id="KW-0812">Transmembrane</keyword>
<keyword evidence="1" id="KW-0472">Membrane</keyword>
<dbReference type="STRING" id="1121345.SAMN02745217_00135"/>
<dbReference type="Pfam" id="PF00990">
    <property type="entry name" value="GGDEF"/>
    <property type="match status" value="1"/>
</dbReference>
<organism evidence="3 4">
    <name type="scientific">Anaerocolumna xylanovorans DSM 12503</name>
    <dbReference type="NCBI Taxonomy" id="1121345"/>
    <lineage>
        <taxon>Bacteria</taxon>
        <taxon>Bacillati</taxon>
        <taxon>Bacillota</taxon>
        <taxon>Clostridia</taxon>
        <taxon>Lachnospirales</taxon>
        <taxon>Lachnospiraceae</taxon>
        <taxon>Anaerocolumna</taxon>
    </lineage>
</organism>
<dbReference type="GO" id="GO:0043709">
    <property type="term" value="P:cell adhesion involved in single-species biofilm formation"/>
    <property type="evidence" value="ECO:0007669"/>
    <property type="project" value="TreeGrafter"/>
</dbReference>
<dbReference type="EMBL" id="FRFD01000003">
    <property type="protein sequence ID" value="SHO43222.1"/>
    <property type="molecule type" value="Genomic_DNA"/>
</dbReference>
<dbReference type="GO" id="GO:0052621">
    <property type="term" value="F:diguanylate cyclase activity"/>
    <property type="evidence" value="ECO:0007669"/>
    <property type="project" value="TreeGrafter"/>
</dbReference>
<name>A0A1M7XX67_9FIRM</name>
<dbReference type="PANTHER" id="PTHR45138">
    <property type="entry name" value="REGULATORY COMPONENTS OF SENSORY TRANSDUCTION SYSTEM"/>
    <property type="match status" value="1"/>
</dbReference>
<dbReference type="CDD" id="cd01949">
    <property type="entry name" value="GGDEF"/>
    <property type="match status" value="1"/>
</dbReference>
<sequence>MIKRHTIASAIMIAAICTITSVFFWISYQRINMVYQEETQVTITNIRKQFLKDTVNNIIQDITADRENEREHYKKIIDLRYKTLSYEQNLSGKGYADYFARWFGSDFSKDINENEWTVFLWNDSSKKVLYDPASLVKEDIDKTLGEIKPQMLYYRIIAHGKIYGFIGVSKGHVDNRVKETAADKIRKLKFDNGSYVWVNEIIHYTGGKDYAIRLVHPNLPKTEGVYLSTDMTDIKGNRPYAEELAGVKAHGELFFTYYFKELDNNIVSEKLTYAKLYKDFNWVIDMGIPLNDIRQYIDHTNAKSMKTVRSQMIALVALMVVFLSFGLFLFLLLERFYAKSMRKQMELEMNKDTLSKAHSRRYGTIELVKAFKEYKKNRITDTAIIMFDVDDFKGINDNFGHDVGDKVLTQIVNRVYQVIRSTDCLIRWGGDEFVGIFRGLKEENSVYAAEKVVTAIADLKILQGEEVITPTISLGIAYFEGKDETFEEVLKRADTAMYMSKREGKNKVSLYRKG</sequence>
<keyword evidence="4" id="KW-1185">Reference proteome</keyword>
<dbReference type="InterPro" id="IPR029787">
    <property type="entry name" value="Nucleotide_cyclase"/>
</dbReference>
<gene>
    <name evidence="3" type="ORF">SAMN02745217_00135</name>
</gene>
<dbReference type="Proteomes" id="UP000184612">
    <property type="component" value="Unassembled WGS sequence"/>
</dbReference>
<dbReference type="PANTHER" id="PTHR45138:SF9">
    <property type="entry name" value="DIGUANYLATE CYCLASE DGCM-RELATED"/>
    <property type="match status" value="1"/>
</dbReference>
<dbReference type="Gene3D" id="3.30.70.270">
    <property type="match status" value="1"/>
</dbReference>
<dbReference type="SMART" id="SM00267">
    <property type="entry name" value="GGDEF"/>
    <property type="match status" value="1"/>
</dbReference>
<feature type="domain" description="GGDEF" evidence="2">
    <location>
        <begin position="380"/>
        <end position="513"/>
    </location>
</feature>
<dbReference type="Gene3D" id="3.30.450.20">
    <property type="entry name" value="PAS domain"/>
    <property type="match status" value="1"/>
</dbReference>
<dbReference type="InterPro" id="IPR050469">
    <property type="entry name" value="Diguanylate_Cyclase"/>
</dbReference>
<evidence type="ECO:0000259" key="2">
    <source>
        <dbReference type="PROSITE" id="PS50887"/>
    </source>
</evidence>
<proteinExistence type="predicted"/>
<dbReference type="OrthoDB" id="9804955at2"/>
<dbReference type="AlphaFoldDB" id="A0A1M7XX67"/>
<dbReference type="NCBIfam" id="TIGR00254">
    <property type="entry name" value="GGDEF"/>
    <property type="match status" value="1"/>
</dbReference>
<dbReference type="SUPFAM" id="SSF55073">
    <property type="entry name" value="Nucleotide cyclase"/>
    <property type="match status" value="1"/>
</dbReference>
<dbReference type="RefSeq" id="WP_073586894.1">
    <property type="nucleotide sequence ID" value="NZ_FRFD01000003.1"/>
</dbReference>
<feature type="transmembrane region" description="Helical" evidence="1">
    <location>
        <begin position="7"/>
        <end position="28"/>
    </location>
</feature>
<feature type="transmembrane region" description="Helical" evidence="1">
    <location>
        <begin position="312"/>
        <end position="333"/>
    </location>
</feature>